<accession>A0ABW0KHH8</accession>
<evidence type="ECO:0000313" key="1">
    <source>
        <dbReference type="EMBL" id="MFC5452071.1"/>
    </source>
</evidence>
<dbReference type="EMBL" id="JBHSMJ010000040">
    <property type="protein sequence ID" value="MFC5452071.1"/>
    <property type="molecule type" value="Genomic_DNA"/>
</dbReference>
<comment type="caution">
    <text evidence="1">The sequence shown here is derived from an EMBL/GenBank/DDBJ whole genome shotgun (WGS) entry which is preliminary data.</text>
</comment>
<protein>
    <submittedName>
        <fullName evidence="1">Uncharacterized protein</fullName>
    </submittedName>
</protein>
<dbReference type="Proteomes" id="UP001596044">
    <property type="component" value="Unassembled WGS sequence"/>
</dbReference>
<name>A0ABW0KHH8_9BACL</name>
<evidence type="ECO:0000313" key="2">
    <source>
        <dbReference type="Proteomes" id="UP001596044"/>
    </source>
</evidence>
<gene>
    <name evidence="1" type="ORF">ACFPOG_28085</name>
</gene>
<organism evidence="1 2">
    <name type="scientific">Paenibacillus aestuarii</name>
    <dbReference type="NCBI Taxonomy" id="516965"/>
    <lineage>
        <taxon>Bacteria</taxon>
        <taxon>Bacillati</taxon>
        <taxon>Bacillota</taxon>
        <taxon>Bacilli</taxon>
        <taxon>Bacillales</taxon>
        <taxon>Paenibacillaceae</taxon>
        <taxon>Paenibacillus</taxon>
    </lineage>
</organism>
<dbReference type="RefSeq" id="WP_270881045.1">
    <property type="nucleotide sequence ID" value="NZ_JAQFVF010000044.1"/>
</dbReference>
<reference evidence="2" key="1">
    <citation type="journal article" date="2019" name="Int. J. Syst. Evol. Microbiol.">
        <title>The Global Catalogue of Microorganisms (GCM) 10K type strain sequencing project: providing services to taxonomists for standard genome sequencing and annotation.</title>
        <authorList>
            <consortium name="The Broad Institute Genomics Platform"/>
            <consortium name="The Broad Institute Genome Sequencing Center for Infectious Disease"/>
            <person name="Wu L."/>
            <person name="Ma J."/>
        </authorList>
    </citation>
    <scope>NUCLEOTIDE SEQUENCE [LARGE SCALE GENOMIC DNA]</scope>
    <source>
        <strain evidence="2">KACC 11904</strain>
    </source>
</reference>
<proteinExistence type="predicted"/>
<keyword evidence="2" id="KW-1185">Reference proteome</keyword>
<sequence length="54" mass="6010">MYEAARRVRHLQLGPREAGLGASTPSSPNLPAYGSYIHAFARSSPISPTYRRFF</sequence>